<reference evidence="1" key="1">
    <citation type="submission" date="2021-01" db="EMBL/GenBank/DDBJ databases">
        <title>Whole genome shotgun sequence of Acrocarpospora phusangensis NBRC 108782.</title>
        <authorList>
            <person name="Komaki H."/>
            <person name="Tamura T."/>
        </authorList>
    </citation>
    <scope>NUCLEOTIDE SEQUENCE</scope>
    <source>
        <strain evidence="1">NBRC 108782</strain>
    </source>
</reference>
<organism evidence="1 2">
    <name type="scientific">Acrocarpospora phusangensis</name>
    <dbReference type="NCBI Taxonomy" id="1070424"/>
    <lineage>
        <taxon>Bacteria</taxon>
        <taxon>Bacillati</taxon>
        <taxon>Actinomycetota</taxon>
        <taxon>Actinomycetes</taxon>
        <taxon>Streptosporangiales</taxon>
        <taxon>Streptosporangiaceae</taxon>
        <taxon>Acrocarpospora</taxon>
    </lineage>
</organism>
<evidence type="ECO:0008006" key="3">
    <source>
        <dbReference type="Google" id="ProtNLM"/>
    </source>
</evidence>
<dbReference type="AlphaFoldDB" id="A0A919QK84"/>
<protein>
    <recommendedName>
        <fullName evidence="3">BioF2-like acetyltransferase domain-containing protein</fullName>
    </recommendedName>
</protein>
<accession>A0A919QK84</accession>
<keyword evidence="2" id="KW-1185">Reference proteome</keyword>
<name>A0A919QK84_9ACTN</name>
<sequence length="359" mass="39399">MSWAGLTRFRIGTGLSELPDLEPAAFDPSAGAAGTRARLLSVETDGRWRHRYVAAESAGRGFTGLAALLPVYWPSGRSWPDPAYAPAGWPIPDLSPAEVAPDRCLLVGGVYDRRTALHLPDDAALARDCLREVARIAVESDRCLIFPYVYARARRILDAATGGRIRWGVLEHEARFHDVLRTEGTPARVRGVLRRDRRIIEQAVTTASVVPWQAAAPRAAGLIAEHNLRLGQLDDPEFVRMRYAQWADCAGVRVIVFDARAGSQHGVLTALVWRDSLELHEIGLPPSDDPARLALYLDLIFHRPYAYARENGLNTIRAGTAARTPKASRGATFEPLLGGVLDAGNTEWLARGPDPRRSE</sequence>
<comment type="caution">
    <text evidence="1">The sequence shown here is derived from an EMBL/GenBank/DDBJ whole genome shotgun (WGS) entry which is preliminary data.</text>
</comment>
<gene>
    <name evidence="1" type="ORF">Aph01nite_61600</name>
</gene>
<evidence type="ECO:0000313" key="1">
    <source>
        <dbReference type="EMBL" id="GIH27850.1"/>
    </source>
</evidence>
<dbReference type="RefSeq" id="WP_204044495.1">
    <property type="nucleotide sequence ID" value="NZ_BOOA01000065.1"/>
</dbReference>
<dbReference type="Proteomes" id="UP000640052">
    <property type="component" value="Unassembled WGS sequence"/>
</dbReference>
<dbReference type="EMBL" id="BOOA01000065">
    <property type="protein sequence ID" value="GIH27850.1"/>
    <property type="molecule type" value="Genomic_DNA"/>
</dbReference>
<proteinExistence type="predicted"/>
<evidence type="ECO:0000313" key="2">
    <source>
        <dbReference type="Proteomes" id="UP000640052"/>
    </source>
</evidence>